<dbReference type="AlphaFoldDB" id="A0A3A1YU55"/>
<feature type="binding site" evidence="8">
    <location>
        <position position="75"/>
    </location>
    <ligand>
        <name>Zn(2+)</name>
        <dbReference type="ChEBI" id="CHEBI:29105"/>
    </ligand>
</feature>
<dbReference type="PANTHER" id="PTHR11002:SF79">
    <property type="entry name" value="CARBONIC ANHYDRASE 2"/>
    <property type="match status" value="1"/>
</dbReference>
<dbReference type="InterPro" id="IPR015892">
    <property type="entry name" value="Carbonic_anhydrase_CS"/>
</dbReference>
<dbReference type="GO" id="GO:0015976">
    <property type="term" value="P:carbon utilization"/>
    <property type="evidence" value="ECO:0007669"/>
    <property type="project" value="InterPro"/>
</dbReference>
<evidence type="ECO:0000313" key="9">
    <source>
        <dbReference type="EMBL" id="RIY40789.1"/>
    </source>
</evidence>
<comment type="function">
    <text evidence="6">Catalyzes the reversible hydration of carbon dioxide to form bicarbonate.</text>
</comment>
<reference evidence="9 10" key="1">
    <citation type="submission" date="2017-08" db="EMBL/GenBank/DDBJ databases">
        <title>Pusillimonas indicus sp. nov., a member of the family Alcaligenaceae isolated from surface seawater.</title>
        <authorList>
            <person name="Li J."/>
        </authorList>
    </citation>
    <scope>NUCLEOTIDE SEQUENCE [LARGE SCALE GENOMIC DNA]</scope>
    <source>
        <strain evidence="9 10">L52-1-41</strain>
    </source>
</reference>
<protein>
    <recommendedName>
        <fullName evidence="2">carbonic anhydrase</fullName>
        <ecNumber evidence="2">4.2.1.1</ecNumber>
    </recommendedName>
</protein>
<dbReference type="Proteomes" id="UP000266206">
    <property type="component" value="Unassembled WGS sequence"/>
</dbReference>
<dbReference type="PROSITE" id="PS00704">
    <property type="entry name" value="PROK_CO2_ANHYDRASE_1"/>
    <property type="match status" value="1"/>
</dbReference>
<evidence type="ECO:0000256" key="1">
    <source>
        <dbReference type="ARBA" id="ARBA00006217"/>
    </source>
</evidence>
<comment type="cofactor">
    <cofactor evidence="8">
        <name>Zn(2+)</name>
        <dbReference type="ChEBI" id="CHEBI:29105"/>
    </cofactor>
    <text evidence="8">Binds 1 zinc ion per subunit.</text>
</comment>
<dbReference type="EC" id="4.2.1.1" evidence="2"/>
<dbReference type="OrthoDB" id="9797527at2"/>
<evidence type="ECO:0000256" key="8">
    <source>
        <dbReference type="PIRSR" id="PIRSR601765-1"/>
    </source>
</evidence>
<evidence type="ECO:0000256" key="4">
    <source>
        <dbReference type="ARBA" id="ARBA00022833"/>
    </source>
</evidence>
<proteinExistence type="inferred from homology"/>
<evidence type="ECO:0000256" key="7">
    <source>
        <dbReference type="ARBA" id="ARBA00048348"/>
    </source>
</evidence>
<dbReference type="Pfam" id="PF00484">
    <property type="entry name" value="Pro_CA"/>
    <property type="match status" value="1"/>
</dbReference>
<gene>
    <name evidence="9" type="ORF">CJP73_09755</name>
</gene>
<dbReference type="CDD" id="cd03378">
    <property type="entry name" value="beta_CA_cladeC"/>
    <property type="match status" value="1"/>
</dbReference>
<dbReference type="EMBL" id="NQYH01000007">
    <property type="protein sequence ID" value="RIY40789.1"/>
    <property type="molecule type" value="Genomic_DNA"/>
</dbReference>
<comment type="caution">
    <text evidence="9">The sequence shown here is derived from an EMBL/GenBank/DDBJ whole genome shotgun (WGS) entry which is preliminary data.</text>
</comment>
<dbReference type="FunFam" id="3.40.1050.10:FF:000006">
    <property type="entry name" value="Carbonic anhydrase"/>
    <property type="match status" value="1"/>
</dbReference>
<evidence type="ECO:0000256" key="5">
    <source>
        <dbReference type="ARBA" id="ARBA00023239"/>
    </source>
</evidence>
<keyword evidence="4 8" id="KW-0862">Zinc</keyword>
<evidence type="ECO:0000313" key="10">
    <source>
        <dbReference type="Proteomes" id="UP000266206"/>
    </source>
</evidence>
<feature type="binding site" evidence="8">
    <location>
        <position position="129"/>
    </location>
    <ligand>
        <name>Zn(2+)</name>
        <dbReference type="ChEBI" id="CHEBI:29105"/>
    </ligand>
</feature>
<keyword evidence="3 8" id="KW-0479">Metal-binding</keyword>
<name>A0A3A1YU55_9BURK</name>
<organism evidence="9 10">
    <name type="scientific">Neopusillimonas maritima</name>
    <dbReference type="NCBI Taxonomy" id="2026239"/>
    <lineage>
        <taxon>Bacteria</taxon>
        <taxon>Pseudomonadati</taxon>
        <taxon>Pseudomonadota</taxon>
        <taxon>Betaproteobacteria</taxon>
        <taxon>Burkholderiales</taxon>
        <taxon>Alcaligenaceae</taxon>
        <taxon>Neopusillimonas</taxon>
    </lineage>
</organism>
<evidence type="ECO:0000256" key="3">
    <source>
        <dbReference type="ARBA" id="ARBA00022723"/>
    </source>
</evidence>
<dbReference type="GO" id="GO:0004089">
    <property type="term" value="F:carbonate dehydratase activity"/>
    <property type="evidence" value="ECO:0007669"/>
    <property type="project" value="UniProtKB-EC"/>
</dbReference>
<dbReference type="InterPro" id="IPR036874">
    <property type="entry name" value="Carbonic_anhydrase_sf"/>
</dbReference>
<accession>A0A3A1YU55</accession>
<dbReference type="SUPFAM" id="SSF53056">
    <property type="entry name" value="beta-carbonic anhydrase, cab"/>
    <property type="match status" value="1"/>
</dbReference>
<evidence type="ECO:0000256" key="6">
    <source>
        <dbReference type="ARBA" id="ARBA00024993"/>
    </source>
</evidence>
<dbReference type="SMART" id="SM00947">
    <property type="entry name" value="Pro_CA"/>
    <property type="match status" value="1"/>
</dbReference>
<comment type="similarity">
    <text evidence="1">Belongs to the beta-class carbonic anhydrase family.</text>
</comment>
<keyword evidence="5" id="KW-0456">Lyase</keyword>
<comment type="catalytic activity">
    <reaction evidence="7">
        <text>hydrogencarbonate + H(+) = CO2 + H2O</text>
        <dbReference type="Rhea" id="RHEA:10748"/>
        <dbReference type="ChEBI" id="CHEBI:15377"/>
        <dbReference type="ChEBI" id="CHEBI:15378"/>
        <dbReference type="ChEBI" id="CHEBI:16526"/>
        <dbReference type="ChEBI" id="CHEBI:17544"/>
        <dbReference type="EC" id="4.2.1.1"/>
    </reaction>
</comment>
<dbReference type="InterPro" id="IPR001765">
    <property type="entry name" value="Carbonic_anhydrase"/>
</dbReference>
<dbReference type="PANTHER" id="PTHR11002">
    <property type="entry name" value="CARBONIC ANHYDRASE"/>
    <property type="match status" value="1"/>
</dbReference>
<evidence type="ECO:0000256" key="2">
    <source>
        <dbReference type="ARBA" id="ARBA00012925"/>
    </source>
</evidence>
<feature type="binding site" evidence="8">
    <location>
        <position position="126"/>
    </location>
    <ligand>
        <name>Zn(2+)</name>
        <dbReference type="ChEBI" id="CHEBI:29105"/>
    </ligand>
</feature>
<dbReference type="Gene3D" id="3.40.1050.10">
    <property type="entry name" value="Carbonic anhydrase"/>
    <property type="match status" value="1"/>
</dbReference>
<sequence length="223" mass="23746">MAGLAAAPFVSTHALAASDPPRPENQLTPDEALDRLMRGNERYVNGETTTKDFASTRAALAQGQNPYACLLSCADSRVGPEFCFDESRGDLFVTRVAGNYVTMDILASLEYGVGVLKAPLIMVLGHTQCGAIGAAIDAYDNHTDYPGHIQSITTELAPAVAAAKAKKPDPAALMHDVTIQNIRMNMAKLSSSTPMLRRAVEAGQLKVVGGLYQLKTGRVELIT</sequence>
<feature type="binding site" evidence="8">
    <location>
        <position position="73"/>
    </location>
    <ligand>
        <name>Zn(2+)</name>
        <dbReference type="ChEBI" id="CHEBI:29105"/>
    </ligand>
</feature>
<dbReference type="GO" id="GO:0008270">
    <property type="term" value="F:zinc ion binding"/>
    <property type="evidence" value="ECO:0007669"/>
    <property type="project" value="InterPro"/>
</dbReference>